<proteinExistence type="predicted"/>
<dbReference type="RefSeq" id="WP_090915005.1">
    <property type="nucleotide sequence ID" value="NZ_FMVM01000001.1"/>
</dbReference>
<gene>
    <name evidence="1" type="ORF">SAMN05720606_101171</name>
</gene>
<evidence type="ECO:0000313" key="1">
    <source>
        <dbReference type="EMBL" id="SCX83441.1"/>
    </source>
</evidence>
<organism evidence="1 2">
    <name type="scientific">Paenibacillus polysaccharolyticus</name>
    <dbReference type="NCBI Taxonomy" id="582692"/>
    <lineage>
        <taxon>Bacteria</taxon>
        <taxon>Bacillati</taxon>
        <taxon>Bacillota</taxon>
        <taxon>Bacilli</taxon>
        <taxon>Bacillales</taxon>
        <taxon>Paenibacillaceae</taxon>
        <taxon>Paenibacillus</taxon>
    </lineage>
</organism>
<dbReference type="AlphaFoldDB" id="A0A1G5B036"/>
<dbReference type="EMBL" id="FMVM01000001">
    <property type="protein sequence ID" value="SCX83441.1"/>
    <property type="molecule type" value="Genomic_DNA"/>
</dbReference>
<keyword evidence="2" id="KW-1185">Reference proteome</keyword>
<accession>A0A1G5B036</accession>
<evidence type="ECO:0000313" key="2">
    <source>
        <dbReference type="Proteomes" id="UP000198538"/>
    </source>
</evidence>
<name>A0A1G5B036_9BACL</name>
<protein>
    <submittedName>
        <fullName evidence="1">Uncharacterized protein</fullName>
    </submittedName>
</protein>
<dbReference type="STRING" id="582692.SAMN05720606_101171"/>
<dbReference type="Proteomes" id="UP000198538">
    <property type="component" value="Unassembled WGS sequence"/>
</dbReference>
<reference evidence="2" key="1">
    <citation type="submission" date="2016-10" db="EMBL/GenBank/DDBJ databases">
        <authorList>
            <person name="Varghese N."/>
            <person name="Submissions S."/>
        </authorList>
    </citation>
    <scope>NUCLEOTIDE SEQUENCE [LARGE SCALE GENOMIC DNA]</scope>
    <source>
        <strain evidence="2">BL9</strain>
    </source>
</reference>
<sequence length="193" mass="22982">MEFEFHVTLSDLSQQEKQTFIRICEEENVKPVLIELDQGEHIHQPMITGIVHSEDFQDVQRIIEEISITFRNNGFTVVRTKVEIPAKEERFFKQPIVPHSRPYFEWHGKVQVEDVNRLKHICAGTEGHISRNSLHKNGSIRFVTVREYEHADHFYRSVEEIHNILQSNQIELIKQQYELCIYDTREELDRGWI</sequence>